<accession>A0AAU8BCP4</accession>
<sequence length="89" mass="10293">MRIKLCVSNGIQIGITMTASKTSHVRLMTSRRVPMKAFKILVAYITASGHIDTVVEYFEMEHDSLTEDDLWRLEDQVGYKILSFTVLRW</sequence>
<organism evidence="1">
    <name type="scientific">Klebsiella phage vB_Kp_H01</name>
    <dbReference type="NCBI Taxonomy" id="3161140"/>
    <lineage>
        <taxon>Viruses</taxon>
        <taxon>Duplodnaviria</taxon>
        <taxon>Heunggongvirae</taxon>
        <taxon>Uroviricota</taxon>
        <taxon>Caudoviricetes</taxon>
    </lineage>
</organism>
<reference evidence="1" key="1">
    <citation type="submission" date="2024-05" db="EMBL/GenBank/DDBJ databases">
        <authorList>
            <person name="Jiang H.L."/>
        </authorList>
    </citation>
    <scope>NUCLEOTIDE SEQUENCE</scope>
</reference>
<protein>
    <submittedName>
        <fullName evidence="1">Uncharacterized protein</fullName>
    </submittedName>
</protein>
<proteinExistence type="predicted"/>
<evidence type="ECO:0000313" key="1">
    <source>
        <dbReference type="EMBL" id="XCD09775.1"/>
    </source>
</evidence>
<dbReference type="EMBL" id="PP836962">
    <property type="protein sequence ID" value="XCD09775.1"/>
    <property type="molecule type" value="Genomic_DNA"/>
</dbReference>
<name>A0AAU8BCP4_9CAUD</name>
<gene>
    <name evidence="1" type="ORF">vBKpH01_13</name>
</gene>